<evidence type="ECO:0000313" key="3">
    <source>
        <dbReference type="EMBL" id="MBP0948571.1"/>
    </source>
</evidence>
<dbReference type="RefSeq" id="WP_099227212.1">
    <property type="nucleotide sequence ID" value="NZ_JAFFZU010000004.1"/>
</dbReference>
<accession>A0ABS4CEF5</accession>
<dbReference type="InterPro" id="IPR028347">
    <property type="entry name" value="START_dom_prot"/>
</dbReference>
<dbReference type="PANTHER" id="PTHR19308:SF14">
    <property type="entry name" value="START DOMAIN-CONTAINING PROTEIN"/>
    <property type="match status" value="1"/>
</dbReference>
<dbReference type="Gene3D" id="3.30.530.20">
    <property type="match status" value="1"/>
</dbReference>
<dbReference type="SUPFAM" id="SSF55961">
    <property type="entry name" value="Bet v1-like"/>
    <property type="match status" value="1"/>
</dbReference>
<dbReference type="PANTHER" id="PTHR19308">
    <property type="entry name" value="PHOSPHATIDYLCHOLINE TRANSFER PROTEIN"/>
    <property type="match status" value="1"/>
</dbReference>
<gene>
    <name evidence="3" type="ORF">JTJ32_24895</name>
</gene>
<dbReference type="InterPro" id="IPR002913">
    <property type="entry name" value="START_lipid-bd_dom"/>
</dbReference>
<evidence type="ECO:0000259" key="2">
    <source>
        <dbReference type="PROSITE" id="PS50848"/>
    </source>
</evidence>
<feature type="domain" description="START" evidence="2">
    <location>
        <begin position="1"/>
        <end position="203"/>
    </location>
</feature>
<evidence type="ECO:0000313" key="4">
    <source>
        <dbReference type="Proteomes" id="UP000673197"/>
    </source>
</evidence>
<dbReference type="Proteomes" id="UP000673197">
    <property type="component" value="Unassembled WGS sequence"/>
</dbReference>
<feature type="chain" id="PRO_5045088680" evidence="1">
    <location>
        <begin position="24"/>
        <end position="203"/>
    </location>
</feature>
<keyword evidence="4" id="KW-1185">Reference proteome</keyword>
<dbReference type="Pfam" id="PF01852">
    <property type="entry name" value="START"/>
    <property type="match status" value="1"/>
</dbReference>
<dbReference type="CDD" id="cd08876">
    <property type="entry name" value="START_1"/>
    <property type="match status" value="1"/>
</dbReference>
<proteinExistence type="predicted"/>
<dbReference type="InterPro" id="IPR023393">
    <property type="entry name" value="START-like_dom_sf"/>
</dbReference>
<keyword evidence="1" id="KW-0732">Signal</keyword>
<comment type="caution">
    <text evidence="3">The sequence shown here is derived from an EMBL/GenBank/DDBJ whole genome shotgun (WGS) entry which is preliminary data.</text>
</comment>
<sequence>MGPLYRMAVTCGLTVMLVGAVQAEDWQVAKDEDGIKVSLSDVPGSKYKAYRGVTTINASVSRLRALQEDVAGACAWIHECQSQKVLKHEGNKAWTYTRFNTPWPVTPRDSVLLITTQEGADGSLTRNIQEQPDYIPEEKGYVRVAEVEGFWKLVPKGPNQTEVTYQVHTEPGGSVPSMLANKFVVDAPFNTLKALRERAAQSK</sequence>
<dbReference type="PIRSF" id="PIRSF039033">
    <property type="entry name" value="START_dom"/>
    <property type="match status" value="1"/>
</dbReference>
<feature type="signal peptide" evidence="1">
    <location>
        <begin position="1"/>
        <end position="23"/>
    </location>
</feature>
<dbReference type="EMBL" id="JAFFZW010000014">
    <property type="protein sequence ID" value="MBP0948571.1"/>
    <property type="molecule type" value="Genomic_DNA"/>
</dbReference>
<dbReference type="InterPro" id="IPR051213">
    <property type="entry name" value="START_lipid_transfer"/>
</dbReference>
<dbReference type="PROSITE" id="PS50848">
    <property type="entry name" value="START"/>
    <property type="match status" value="1"/>
</dbReference>
<reference evidence="3 4" key="1">
    <citation type="journal article" date="2022" name="Syst. Appl. Microbiol.">
        <title>Pseudomonas alliivorans sp. nov., a plant-pathogenic bacterium isolated from onion foliage in Georgia, USA.</title>
        <authorList>
            <person name="Zhao M."/>
            <person name="Tyson C."/>
            <person name="Chen H.C."/>
            <person name="Paudel S."/>
            <person name="Gitaitis R."/>
            <person name="Kvitko B."/>
            <person name="Dutta B."/>
        </authorList>
    </citation>
    <scope>NUCLEOTIDE SEQUENCE [LARGE SCALE GENOMIC DNA]</scope>
    <source>
        <strain evidence="3 4">20GA0068</strain>
    </source>
</reference>
<protein>
    <submittedName>
        <fullName evidence="3">START domain-containing protein</fullName>
    </submittedName>
</protein>
<organism evidence="3 4">
    <name type="scientific">Pseudomonas alliivorans</name>
    <dbReference type="NCBI Taxonomy" id="2810613"/>
    <lineage>
        <taxon>Bacteria</taxon>
        <taxon>Pseudomonadati</taxon>
        <taxon>Pseudomonadota</taxon>
        <taxon>Gammaproteobacteria</taxon>
        <taxon>Pseudomonadales</taxon>
        <taxon>Pseudomonadaceae</taxon>
        <taxon>Pseudomonas</taxon>
    </lineage>
</organism>
<name>A0ABS4CEF5_9PSED</name>
<evidence type="ECO:0000256" key="1">
    <source>
        <dbReference type="SAM" id="SignalP"/>
    </source>
</evidence>